<comment type="caution">
    <text evidence="2">The sequence shown here is derived from an EMBL/GenBank/DDBJ whole genome shotgun (WGS) entry which is preliminary data.</text>
</comment>
<proteinExistence type="predicted"/>
<dbReference type="Proteomes" id="UP001153269">
    <property type="component" value="Unassembled WGS sequence"/>
</dbReference>
<dbReference type="EMBL" id="CADEAL010004285">
    <property type="protein sequence ID" value="CAB1456098.1"/>
    <property type="molecule type" value="Genomic_DNA"/>
</dbReference>
<reference evidence="2" key="1">
    <citation type="submission" date="2020-03" db="EMBL/GenBank/DDBJ databases">
        <authorList>
            <person name="Weist P."/>
        </authorList>
    </citation>
    <scope>NUCLEOTIDE SEQUENCE</scope>
</reference>
<feature type="compositionally biased region" description="Basic and acidic residues" evidence="1">
    <location>
        <begin position="92"/>
        <end position="106"/>
    </location>
</feature>
<dbReference type="AlphaFoldDB" id="A0A9N7VVR1"/>
<evidence type="ECO:0000313" key="2">
    <source>
        <dbReference type="EMBL" id="CAB1456098.1"/>
    </source>
</evidence>
<evidence type="ECO:0000256" key="1">
    <source>
        <dbReference type="SAM" id="MobiDB-lite"/>
    </source>
</evidence>
<sequence length="131" mass="15052">MVLHLPFGEVYSTCSSRSSFISILIWAAPSRDVRAGSRDRCWETDKENGRTQFFYNVQPEGACDSKLLLSIHLKSRRLDRPEEANDAVTSQRTEEAEDRKDKSDSRDLSLRFDMSIIKTLQRTRSDSIFSS</sequence>
<evidence type="ECO:0000313" key="3">
    <source>
        <dbReference type="Proteomes" id="UP001153269"/>
    </source>
</evidence>
<organism evidence="2 3">
    <name type="scientific">Pleuronectes platessa</name>
    <name type="common">European plaice</name>
    <dbReference type="NCBI Taxonomy" id="8262"/>
    <lineage>
        <taxon>Eukaryota</taxon>
        <taxon>Metazoa</taxon>
        <taxon>Chordata</taxon>
        <taxon>Craniata</taxon>
        <taxon>Vertebrata</taxon>
        <taxon>Euteleostomi</taxon>
        <taxon>Actinopterygii</taxon>
        <taxon>Neopterygii</taxon>
        <taxon>Teleostei</taxon>
        <taxon>Neoteleostei</taxon>
        <taxon>Acanthomorphata</taxon>
        <taxon>Carangaria</taxon>
        <taxon>Pleuronectiformes</taxon>
        <taxon>Pleuronectoidei</taxon>
        <taxon>Pleuronectidae</taxon>
        <taxon>Pleuronectes</taxon>
    </lineage>
</organism>
<feature type="region of interest" description="Disordered" evidence="1">
    <location>
        <begin position="79"/>
        <end position="106"/>
    </location>
</feature>
<gene>
    <name evidence="2" type="ORF">PLEPLA_LOCUS43879</name>
</gene>
<keyword evidence="3" id="KW-1185">Reference proteome</keyword>
<name>A0A9N7VVR1_PLEPL</name>
<protein>
    <submittedName>
        <fullName evidence="2">Uncharacterized protein</fullName>
    </submittedName>
</protein>
<accession>A0A9N7VVR1</accession>